<organism evidence="4 5">
    <name type="scientific">Dokdonia pacifica</name>
    <dbReference type="NCBI Taxonomy" id="1627892"/>
    <lineage>
        <taxon>Bacteria</taxon>
        <taxon>Pseudomonadati</taxon>
        <taxon>Bacteroidota</taxon>
        <taxon>Flavobacteriia</taxon>
        <taxon>Flavobacteriales</taxon>
        <taxon>Flavobacteriaceae</taxon>
        <taxon>Dokdonia</taxon>
    </lineage>
</organism>
<dbReference type="EMBL" id="FZNY01000002">
    <property type="protein sequence ID" value="SNR70975.1"/>
    <property type="molecule type" value="Genomic_DNA"/>
</dbReference>
<evidence type="ECO:0000313" key="4">
    <source>
        <dbReference type="EMBL" id="SNR70975.1"/>
    </source>
</evidence>
<gene>
    <name evidence="4" type="ORF">SAMN06265376_102102</name>
</gene>
<evidence type="ECO:0000256" key="2">
    <source>
        <dbReference type="ARBA" id="ARBA00000751"/>
    </source>
</evidence>
<feature type="domain" description="NADAR" evidence="3">
    <location>
        <begin position="37"/>
        <end position="195"/>
    </location>
</feature>
<dbReference type="InterPro" id="IPR037238">
    <property type="entry name" value="YbiA-like_sf"/>
</dbReference>
<name>A0A238YIF8_9FLAO</name>
<comment type="catalytic activity">
    <reaction evidence="1">
        <text>5-amino-6-(5-phospho-D-ribosylamino)uracil + H2O = 5,6-diaminouracil + D-ribose 5-phosphate</text>
        <dbReference type="Rhea" id="RHEA:55020"/>
        <dbReference type="ChEBI" id="CHEBI:15377"/>
        <dbReference type="ChEBI" id="CHEBI:46252"/>
        <dbReference type="ChEBI" id="CHEBI:58453"/>
        <dbReference type="ChEBI" id="CHEBI:78346"/>
    </reaction>
</comment>
<evidence type="ECO:0000256" key="1">
    <source>
        <dbReference type="ARBA" id="ARBA00000022"/>
    </source>
</evidence>
<dbReference type="SUPFAM" id="SSF143990">
    <property type="entry name" value="YbiA-like"/>
    <property type="match status" value="1"/>
</dbReference>
<evidence type="ECO:0000259" key="3">
    <source>
        <dbReference type="Pfam" id="PF08719"/>
    </source>
</evidence>
<protein>
    <recommendedName>
        <fullName evidence="3">NADAR domain-containing protein</fullName>
    </recommendedName>
</protein>
<dbReference type="CDD" id="cd15457">
    <property type="entry name" value="NADAR"/>
    <property type="match status" value="1"/>
</dbReference>
<reference evidence="4 5" key="1">
    <citation type="submission" date="2017-06" db="EMBL/GenBank/DDBJ databases">
        <authorList>
            <person name="Kim H.J."/>
            <person name="Triplett B.A."/>
        </authorList>
    </citation>
    <scope>NUCLEOTIDE SEQUENCE [LARGE SCALE GENOMIC DNA]</scope>
    <source>
        <strain evidence="4 5">DSM 25597</strain>
    </source>
</reference>
<dbReference type="Gene3D" id="1.10.357.40">
    <property type="entry name" value="YbiA-like"/>
    <property type="match status" value="1"/>
</dbReference>
<accession>A0A238YIF8</accession>
<evidence type="ECO:0000313" key="5">
    <source>
        <dbReference type="Proteomes" id="UP000198379"/>
    </source>
</evidence>
<proteinExistence type="predicted"/>
<dbReference type="Pfam" id="PF08719">
    <property type="entry name" value="NADAR"/>
    <property type="match status" value="1"/>
</dbReference>
<sequence>MMYTLSRKRIKNSKMKYTIETIKNQYRIQKELLKYVFFWGHTPSKNGDTTKSCFSQWWELDFEVNGITYRTAEHWMMAGKARLFNDTVILEKIINASHPNQAKKLGRKVSNFDADIWDAHKYEIVKEGNYHKFSQHSNLKEFLINTANRILVEASPFDPIWGIGLAQSKPNIEDPNTWKGENLLGFALMEVRDELVSENG</sequence>
<dbReference type="InterPro" id="IPR012816">
    <property type="entry name" value="NADAR"/>
</dbReference>
<dbReference type="Proteomes" id="UP000198379">
    <property type="component" value="Unassembled WGS sequence"/>
</dbReference>
<dbReference type="AlphaFoldDB" id="A0A238YIF8"/>
<dbReference type="NCBIfam" id="TIGR02464">
    <property type="entry name" value="ribofla_fusion"/>
    <property type="match status" value="1"/>
</dbReference>
<comment type="catalytic activity">
    <reaction evidence="2">
        <text>2,5-diamino-6-hydroxy-4-(5-phosphoribosylamino)-pyrimidine + H2O = 2,5,6-triamino-4-hydroxypyrimidine + D-ribose 5-phosphate</text>
        <dbReference type="Rhea" id="RHEA:23436"/>
        <dbReference type="ChEBI" id="CHEBI:15377"/>
        <dbReference type="ChEBI" id="CHEBI:58614"/>
        <dbReference type="ChEBI" id="CHEBI:78346"/>
        <dbReference type="ChEBI" id="CHEBI:137796"/>
    </reaction>
</comment>
<keyword evidence="5" id="KW-1185">Reference proteome</keyword>